<keyword evidence="2" id="KW-0479">Metal-binding</keyword>
<dbReference type="GO" id="GO:0006508">
    <property type="term" value="P:proteolysis"/>
    <property type="evidence" value="ECO:0007669"/>
    <property type="project" value="UniProtKB-KW"/>
</dbReference>
<organism evidence="8 9">
    <name type="scientific">Candidatus Magasanikbacteria bacterium CG10_big_fil_rev_8_21_14_0_10_47_10</name>
    <dbReference type="NCBI Taxonomy" id="1974652"/>
    <lineage>
        <taxon>Bacteria</taxon>
        <taxon>Candidatus Magasanikiibacteriota</taxon>
    </lineage>
</organism>
<dbReference type="InterPro" id="IPR020891">
    <property type="entry name" value="UPF0758_CS"/>
</dbReference>
<feature type="domain" description="MPN" evidence="7">
    <location>
        <begin position="131"/>
        <end position="250"/>
    </location>
</feature>
<dbReference type="GO" id="GO:0046872">
    <property type="term" value="F:metal ion binding"/>
    <property type="evidence" value="ECO:0007669"/>
    <property type="project" value="UniProtKB-KW"/>
</dbReference>
<gene>
    <name evidence="8" type="ORF">COU35_03715</name>
</gene>
<accession>A0A2H0TPS8</accession>
<dbReference type="PROSITE" id="PS01302">
    <property type="entry name" value="UPF0758"/>
    <property type="match status" value="1"/>
</dbReference>
<evidence type="ECO:0000256" key="1">
    <source>
        <dbReference type="ARBA" id="ARBA00022670"/>
    </source>
</evidence>
<evidence type="ECO:0000259" key="7">
    <source>
        <dbReference type="PROSITE" id="PS50249"/>
    </source>
</evidence>
<dbReference type="PROSITE" id="PS50249">
    <property type="entry name" value="MPN"/>
    <property type="match status" value="1"/>
</dbReference>
<dbReference type="InterPro" id="IPR001405">
    <property type="entry name" value="UPF0758"/>
</dbReference>
<dbReference type="InterPro" id="IPR046778">
    <property type="entry name" value="UPF0758_N"/>
</dbReference>
<dbReference type="NCBIfam" id="NF000642">
    <property type="entry name" value="PRK00024.1"/>
    <property type="match status" value="1"/>
</dbReference>
<dbReference type="EMBL" id="PFCB01000028">
    <property type="protein sequence ID" value="PIR74139.1"/>
    <property type="molecule type" value="Genomic_DNA"/>
</dbReference>
<comment type="similarity">
    <text evidence="6">Belongs to the UPF0758 family.</text>
</comment>
<evidence type="ECO:0000256" key="5">
    <source>
        <dbReference type="ARBA" id="ARBA00023049"/>
    </source>
</evidence>
<dbReference type="Pfam" id="PF20582">
    <property type="entry name" value="UPF0758_N"/>
    <property type="match status" value="1"/>
</dbReference>
<proteinExistence type="inferred from homology"/>
<dbReference type="Proteomes" id="UP000230154">
    <property type="component" value="Unassembled WGS sequence"/>
</dbReference>
<evidence type="ECO:0000256" key="2">
    <source>
        <dbReference type="ARBA" id="ARBA00022723"/>
    </source>
</evidence>
<evidence type="ECO:0000256" key="4">
    <source>
        <dbReference type="ARBA" id="ARBA00022833"/>
    </source>
</evidence>
<dbReference type="NCBIfam" id="TIGR00608">
    <property type="entry name" value="radc"/>
    <property type="match status" value="1"/>
</dbReference>
<comment type="caution">
    <text evidence="8">The sequence shown here is derived from an EMBL/GenBank/DDBJ whole genome shotgun (WGS) entry which is preliminary data.</text>
</comment>
<dbReference type="AlphaFoldDB" id="A0A2H0TPS8"/>
<dbReference type="PANTHER" id="PTHR30471">
    <property type="entry name" value="DNA REPAIR PROTEIN RADC"/>
    <property type="match status" value="1"/>
</dbReference>
<dbReference type="PANTHER" id="PTHR30471:SF3">
    <property type="entry name" value="UPF0758 PROTEIN YEES-RELATED"/>
    <property type="match status" value="1"/>
</dbReference>
<dbReference type="CDD" id="cd08071">
    <property type="entry name" value="MPN_DUF2466"/>
    <property type="match status" value="1"/>
</dbReference>
<dbReference type="GO" id="GO:0008237">
    <property type="term" value="F:metallopeptidase activity"/>
    <property type="evidence" value="ECO:0007669"/>
    <property type="project" value="UniProtKB-KW"/>
</dbReference>
<reference evidence="9" key="1">
    <citation type="submission" date="2017-09" db="EMBL/GenBank/DDBJ databases">
        <title>Depth-based differentiation of microbial function through sediment-hosted aquifers and enrichment of novel symbionts in the deep terrestrial subsurface.</title>
        <authorList>
            <person name="Probst A.J."/>
            <person name="Ladd B."/>
            <person name="Jarett J.K."/>
            <person name="Geller-Mcgrath D.E."/>
            <person name="Sieber C.M.K."/>
            <person name="Emerson J.B."/>
            <person name="Anantharaman K."/>
            <person name="Thomas B.C."/>
            <person name="Malmstrom R."/>
            <person name="Stieglmeier M."/>
            <person name="Klingl A."/>
            <person name="Woyke T."/>
            <person name="Ryan C.M."/>
            <person name="Banfield J.F."/>
        </authorList>
    </citation>
    <scope>NUCLEOTIDE SEQUENCE [LARGE SCALE GENOMIC DNA]</scope>
</reference>
<dbReference type="Pfam" id="PF04002">
    <property type="entry name" value="RadC"/>
    <property type="match status" value="1"/>
</dbReference>
<evidence type="ECO:0000256" key="3">
    <source>
        <dbReference type="ARBA" id="ARBA00022801"/>
    </source>
</evidence>
<dbReference type="Gene3D" id="3.40.140.10">
    <property type="entry name" value="Cytidine Deaminase, domain 2"/>
    <property type="match status" value="1"/>
</dbReference>
<keyword evidence="5" id="KW-0482">Metalloprotease</keyword>
<evidence type="ECO:0000313" key="8">
    <source>
        <dbReference type="EMBL" id="PIR74139.1"/>
    </source>
</evidence>
<keyword evidence="3" id="KW-0378">Hydrolase</keyword>
<dbReference type="InterPro" id="IPR025657">
    <property type="entry name" value="RadC_JAB"/>
</dbReference>
<keyword evidence="4" id="KW-0862">Zinc</keyword>
<evidence type="ECO:0000313" key="9">
    <source>
        <dbReference type="Proteomes" id="UP000230154"/>
    </source>
</evidence>
<sequence>MKTEALPHVSTKYVFSESDLVLSEDRKYVLKIRDMEEADKPRERMMKSGAGVLSTAELLAVILNVGTRKEEVLSMASRIITEYGDKNICNQKDPAILSGDLDIPMTKACQIVASFELGRRFFQKNPAREVTIRTAKQVYRYLADMKTLPKEQLRGLYLNSRFRVIHDEVISIGSLTANVVHPREVFGPALAYSAAAVIIAHNHPSGTSTATRADIEVTEQLVKAGKILGIDILDHVIIARNSFSSVPVKY</sequence>
<keyword evidence="1" id="KW-0645">Protease</keyword>
<protein>
    <recommendedName>
        <fullName evidence="7">MPN domain-containing protein</fullName>
    </recommendedName>
</protein>
<name>A0A2H0TPS8_9BACT</name>
<evidence type="ECO:0000256" key="6">
    <source>
        <dbReference type="RuleBase" id="RU003797"/>
    </source>
</evidence>
<dbReference type="InterPro" id="IPR037518">
    <property type="entry name" value="MPN"/>
</dbReference>